<feature type="region of interest" description="Disordered" evidence="1">
    <location>
        <begin position="319"/>
        <end position="345"/>
    </location>
</feature>
<dbReference type="OrthoDB" id="9815441at2"/>
<feature type="compositionally biased region" description="Low complexity" evidence="1">
    <location>
        <begin position="319"/>
        <end position="329"/>
    </location>
</feature>
<accession>A0A2T8HXM9</accession>
<dbReference type="PANTHER" id="PTHR43798">
    <property type="entry name" value="MONOACYLGLYCEROL LIPASE"/>
    <property type="match status" value="1"/>
</dbReference>
<feature type="domain" description="AB hydrolase-1" evidence="2">
    <location>
        <begin position="68"/>
        <end position="313"/>
    </location>
</feature>
<gene>
    <name evidence="3" type="ORF">DDE20_01055</name>
</gene>
<proteinExistence type="predicted"/>
<keyword evidence="4" id="KW-1185">Reference proteome</keyword>
<dbReference type="InterPro" id="IPR000073">
    <property type="entry name" value="AB_hydrolase_1"/>
</dbReference>
<sequence length="345" mass="36660">MSLSSAAVIAVLAVALLAGCAVFVDSKASQREAEWVAQTPPSGQFVELEGRRIHLIDTGAPSPDAPDLLLIHGANGNLRGFTFDLVSRLQSDYRVIAVDRPGLGHSDSWGAADSDPRAQARILHDAVAQLGVTRPIVLGHSYGGAVAMGWALQYESETTAVVLLAGATHPWDTALGRWYRLNASPLGRPARALVAAFAPQDMVATVLAEVFEPTPVPEGYMAHFGPNLSLRRASQANNTRQVNALLANATEMQPAYARLTLPIEILHGDADTIVGLEIHSRRMEAEVASARLEVLAGAGHMPQHSHPEAVVAAIARARTRAAEQAETPTNTDTDLAPDERAALSR</sequence>
<dbReference type="SUPFAM" id="SSF53474">
    <property type="entry name" value="alpha/beta-Hydrolases"/>
    <property type="match status" value="1"/>
</dbReference>
<evidence type="ECO:0000256" key="1">
    <source>
        <dbReference type="SAM" id="MobiDB-lite"/>
    </source>
</evidence>
<comment type="caution">
    <text evidence="3">The sequence shown here is derived from an EMBL/GenBank/DDBJ whole genome shotgun (WGS) entry which is preliminary data.</text>
</comment>
<dbReference type="AlphaFoldDB" id="A0A2T8HXM9"/>
<dbReference type="PANTHER" id="PTHR43798:SF33">
    <property type="entry name" value="HYDROLASE, PUTATIVE (AFU_ORTHOLOGUE AFUA_2G14860)-RELATED"/>
    <property type="match status" value="1"/>
</dbReference>
<dbReference type="EMBL" id="QDKM01000001">
    <property type="protein sequence ID" value="PVH30185.1"/>
    <property type="molecule type" value="Genomic_DNA"/>
</dbReference>
<dbReference type="GO" id="GO:0016020">
    <property type="term" value="C:membrane"/>
    <property type="evidence" value="ECO:0007669"/>
    <property type="project" value="TreeGrafter"/>
</dbReference>
<evidence type="ECO:0000313" key="3">
    <source>
        <dbReference type="EMBL" id="PVH30185.1"/>
    </source>
</evidence>
<dbReference type="Pfam" id="PF12697">
    <property type="entry name" value="Abhydrolase_6"/>
    <property type="match status" value="1"/>
</dbReference>
<keyword evidence="3" id="KW-0378">Hydrolase</keyword>
<dbReference type="InterPro" id="IPR050266">
    <property type="entry name" value="AB_hydrolase_sf"/>
</dbReference>
<protein>
    <submittedName>
        <fullName evidence="3">Alpha/beta hydrolase</fullName>
    </submittedName>
</protein>
<organism evidence="3 4">
    <name type="scientific">Pararhodobacter oceanensis</name>
    <dbReference type="NCBI Taxonomy" id="2172121"/>
    <lineage>
        <taxon>Bacteria</taxon>
        <taxon>Pseudomonadati</taxon>
        <taxon>Pseudomonadota</taxon>
        <taxon>Alphaproteobacteria</taxon>
        <taxon>Rhodobacterales</taxon>
        <taxon>Paracoccaceae</taxon>
        <taxon>Pararhodobacter</taxon>
    </lineage>
</organism>
<name>A0A2T8HXM9_9RHOB</name>
<dbReference type="RefSeq" id="WP_116556590.1">
    <property type="nucleotide sequence ID" value="NZ_QDKM01000001.1"/>
</dbReference>
<dbReference type="InterPro" id="IPR029058">
    <property type="entry name" value="AB_hydrolase_fold"/>
</dbReference>
<dbReference type="PRINTS" id="PR00111">
    <property type="entry name" value="ABHYDROLASE"/>
</dbReference>
<dbReference type="GO" id="GO:0016787">
    <property type="term" value="F:hydrolase activity"/>
    <property type="evidence" value="ECO:0007669"/>
    <property type="project" value="UniProtKB-KW"/>
</dbReference>
<dbReference type="Proteomes" id="UP000245911">
    <property type="component" value="Unassembled WGS sequence"/>
</dbReference>
<evidence type="ECO:0000313" key="4">
    <source>
        <dbReference type="Proteomes" id="UP000245911"/>
    </source>
</evidence>
<reference evidence="3 4" key="1">
    <citation type="submission" date="2018-04" db="EMBL/GenBank/DDBJ databases">
        <title>Pararhodobacter oceanense sp. nov., isolated from marine intertidal sediment.</title>
        <authorList>
            <person name="Wang X.-L."/>
            <person name="Du Z.-J."/>
        </authorList>
    </citation>
    <scope>NUCLEOTIDE SEQUENCE [LARGE SCALE GENOMIC DNA]</scope>
    <source>
        <strain evidence="3 4">AM505</strain>
    </source>
</reference>
<dbReference type="Gene3D" id="3.40.50.1820">
    <property type="entry name" value="alpha/beta hydrolase"/>
    <property type="match status" value="1"/>
</dbReference>
<evidence type="ECO:0000259" key="2">
    <source>
        <dbReference type="Pfam" id="PF12697"/>
    </source>
</evidence>